<accession>A0A367UBL8</accession>
<comment type="caution">
    <text evidence="2">The sequence shown here is derived from an EMBL/GenBank/DDBJ whole genome shotgun (WGS) entry which is preliminary data.</text>
</comment>
<keyword evidence="1" id="KW-0472">Membrane</keyword>
<feature type="transmembrane region" description="Helical" evidence="1">
    <location>
        <begin position="7"/>
        <end position="26"/>
    </location>
</feature>
<dbReference type="AlphaFoldDB" id="A0A367UBL8"/>
<evidence type="ECO:0000313" key="3">
    <source>
        <dbReference type="Proteomes" id="UP000252419"/>
    </source>
</evidence>
<gene>
    <name evidence="2" type="ORF">TH5_13460</name>
</gene>
<evidence type="ECO:0000313" key="2">
    <source>
        <dbReference type="EMBL" id="RCK05638.1"/>
    </source>
</evidence>
<name>A0A367UBL8_9PROT</name>
<sequence length="70" mass="7356">MPISRIAGIVICIIGIALLIVGFNASESAADQLSETFLGRYTDETVWYLIAGAAAAIGGFVMMMFGAKAR</sequence>
<dbReference type="RefSeq" id="WP_114122233.1">
    <property type="nucleotide sequence ID" value="NZ_JPWA01000014.1"/>
</dbReference>
<feature type="transmembrane region" description="Helical" evidence="1">
    <location>
        <begin position="46"/>
        <end position="67"/>
    </location>
</feature>
<dbReference type="InterPro" id="IPR021521">
    <property type="entry name" value="DUF3185"/>
</dbReference>
<proteinExistence type="predicted"/>
<evidence type="ECO:0000256" key="1">
    <source>
        <dbReference type="SAM" id="Phobius"/>
    </source>
</evidence>
<reference evidence="2 3" key="1">
    <citation type="submission" date="2014-07" db="EMBL/GenBank/DDBJ databases">
        <title>Draft genome sequence of Thalassospira xianhensis P-4 (MCCC 1A02616).</title>
        <authorList>
            <person name="Lai Q."/>
            <person name="Shao Z."/>
        </authorList>
    </citation>
    <scope>NUCLEOTIDE SEQUENCE [LARGE SCALE GENOMIC DNA]</scope>
    <source>
        <strain evidence="2 3">MCCC 1A02616</strain>
    </source>
</reference>
<dbReference type="EMBL" id="JPWA01000014">
    <property type="protein sequence ID" value="RCK05638.1"/>
    <property type="molecule type" value="Genomic_DNA"/>
</dbReference>
<keyword evidence="3" id="KW-1185">Reference proteome</keyword>
<dbReference type="Pfam" id="PF11381">
    <property type="entry name" value="DUF3185"/>
    <property type="match status" value="1"/>
</dbReference>
<dbReference type="Proteomes" id="UP000252419">
    <property type="component" value="Unassembled WGS sequence"/>
</dbReference>
<protein>
    <submittedName>
        <fullName evidence="2">Membrane protein</fullName>
    </submittedName>
</protein>
<keyword evidence="1" id="KW-0812">Transmembrane</keyword>
<organism evidence="2 3">
    <name type="scientific">Thalassospira xianhensis MCCC 1A02616</name>
    <dbReference type="NCBI Taxonomy" id="1177929"/>
    <lineage>
        <taxon>Bacteria</taxon>
        <taxon>Pseudomonadati</taxon>
        <taxon>Pseudomonadota</taxon>
        <taxon>Alphaproteobacteria</taxon>
        <taxon>Rhodospirillales</taxon>
        <taxon>Thalassospiraceae</taxon>
        <taxon>Thalassospira</taxon>
    </lineage>
</organism>
<keyword evidence="1" id="KW-1133">Transmembrane helix</keyword>